<evidence type="ECO:0000313" key="1">
    <source>
        <dbReference type="EMBL" id="KZS86483.1"/>
    </source>
</evidence>
<sequence>DDDGDTLVRWLVKVNSLSNRSAAIFEELGSHVPYRLRGSAESWYFSLPEANRLEAQVSWGSLRDTISAYYMNRSWIDKQRARARVARYREPGHAKETPSEYYIRKAELLNLLFNLSDSEIIMEIMNGAPAHWTSILTPHLCRDVVTFQASIKYHEDSLM</sequence>
<reference evidence="1 2" key="1">
    <citation type="journal article" date="2016" name="Mol. Biol. Evol.">
        <title>Comparative Genomics of Early-Diverging Mushroom-Forming Fungi Provides Insights into the Origins of Lignocellulose Decay Capabilities.</title>
        <authorList>
            <person name="Nagy L.G."/>
            <person name="Riley R."/>
            <person name="Tritt A."/>
            <person name="Adam C."/>
            <person name="Daum C."/>
            <person name="Floudas D."/>
            <person name="Sun H."/>
            <person name="Yadav J.S."/>
            <person name="Pangilinan J."/>
            <person name="Larsson K.H."/>
            <person name="Matsuura K."/>
            <person name="Barry K."/>
            <person name="Labutti K."/>
            <person name="Kuo R."/>
            <person name="Ohm R.A."/>
            <person name="Bhattacharya S.S."/>
            <person name="Shirouzu T."/>
            <person name="Yoshinaga Y."/>
            <person name="Martin F.M."/>
            <person name="Grigoriev I.V."/>
            <person name="Hibbett D.S."/>
        </authorList>
    </citation>
    <scope>NUCLEOTIDE SEQUENCE [LARGE SCALE GENOMIC DNA]</scope>
    <source>
        <strain evidence="1 2">HHB9708</strain>
    </source>
</reference>
<evidence type="ECO:0000313" key="2">
    <source>
        <dbReference type="Proteomes" id="UP000076722"/>
    </source>
</evidence>
<feature type="non-terminal residue" evidence="1">
    <location>
        <position position="1"/>
    </location>
</feature>
<name>A0A164M922_9AGAM</name>
<keyword evidence="2" id="KW-1185">Reference proteome</keyword>
<organism evidence="1 2">
    <name type="scientific">Sistotremastrum niveocremeum HHB9708</name>
    <dbReference type="NCBI Taxonomy" id="1314777"/>
    <lineage>
        <taxon>Eukaryota</taxon>
        <taxon>Fungi</taxon>
        <taxon>Dikarya</taxon>
        <taxon>Basidiomycota</taxon>
        <taxon>Agaricomycotina</taxon>
        <taxon>Agaricomycetes</taxon>
        <taxon>Sistotremastrales</taxon>
        <taxon>Sistotremastraceae</taxon>
        <taxon>Sertulicium</taxon>
        <taxon>Sertulicium niveocremeum</taxon>
    </lineage>
</organism>
<gene>
    <name evidence="1" type="ORF">SISNIDRAFT_393534</name>
</gene>
<protein>
    <recommendedName>
        <fullName evidence="3">Retrotransposon gag domain-containing protein</fullName>
    </recommendedName>
</protein>
<evidence type="ECO:0008006" key="3">
    <source>
        <dbReference type="Google" id="ProtNLM"/>
    </source>
</evidence>
<dbReference type="EMBL" id="KV419494">
    <property type="protein sequence ID" value="KZS86483.1"/>
    <property type="molecule type" value="Genomic_DNA"/>
</dbReference>
<proteinExistence type="predicted"/>
<dbReference type="OrthoDB" id="3203159at2759"/>
<dbReference type="Proteomes" id="UP000076722">
    <property type="component" value="Unassembled WGS sequence"/>
</dbReference>
<accession>A0A164M922</accession>
<feature type="non-terminal residue" evidence="1">
    <location>
        <position position="159"/>
    </location>
</feature>
<dbReference type="AlphaFoldDB" id="A0A164M922"/>